<dbReference type="Pfam" id="PF13650">
    <property type="entry name" value="Asp_protease_2"/>
    <property type="match status" value="1"/>
</dbReference>
<feature type="compositionally biased region" description="Basic residues" evidence="1">
    <location>
        <begin position="56"/>
        <end position="65"/>
    </location>
</feature>
<feature type="non-terminal residue" evidence="2">
    <location>
        <position position="480"/>
    </location>
</feature>
<proteinExistence type="predicted"/>
<dbReference type="EMBL" id="CAJVPV010017734">
    <property type="protein sequence ID" value="CAG8703864.1"/>
    <property type="molecule type" value="Genomic_DNA"/>
</dbReference>
<evidence type="ECO:0000256" key="1">
    <source>
        <dbReference type="SAM" id="MobiDB-lite"/>
    </source>
</evidence>
<dbReference type="SUPFAM" id="SSF50630">
    <property type="entry name" value="Acid proteases"/>
    <property type="match status" value="1"/>
</dbReference>
<comment type="caution">
    <text evidence="2">The sequence shown here is derived from an EMBL/GenBank/DDBJ whole genome shotgun (WGS) entry which is preliminary data.</text>
</comment>
<feature type="region of interest" description="Disordered" evidence="1">
    <location>
        <begin position="1"/>
        <end position="66"/>
    </location>
</feature>
<organism evidence="2 3">
    <name type="scientific">Acaulospora morrowiae</name>
    <dbReference type="NCBI Taxonomy" id="94023"/>
    <lineage>
        <taxon>Eukaryota</taxon>
        <taxon>Fungi</taxon>
        <taxon>Fungi incertae sedis</taxon>
        <taxon>Mucoromycota</taxon>
        <taxon>Glomeromycotina</taxon>
        <taxon>Glomeromycetes</taxon>
        <taxon>Diversisporales</taxon>
        <taxon>Acaulosporaceae</taxon>
        <taxon>Acaulospora</taxon>
    </lineage>
</organism>
<evidence type="ECO:0000313" key="2">
    <source>
        <dbReference type="EMBL" id="CAG8703864.1"/>
    </source>
</evidence>
<keyword evidence="3" id="KW-1185">Reference proteome</keyword>
<gene>
    <name evidence="2" type="ORF">AMORRO_LOCUS12284</name>
</gene>
<name>A0A9N9N5H9_9GLOM</name>
<feature type="non-terminal residue" evidence="2">
    <location>
        <position position="1"/>
    </location>
</feature>
<dbReference type="Gene3D" id="2.40.70.10">
    <property type="entry name" value="Acid Proteases"/>
    <property type="match status" value="1"/>
</dbReference>
<evidence type="ECO:0000313" key="3">
    <source>
        <dbReference type="Proteomes" id="UP000789342"/>
    </source>
</evidence>
<reference evidence="2" key="1">
    <citation type="submission" date="2021-06" db="EMBL/GenBank/DDBJ databases">
        <authorList>
            <person name="Kallberg Y."/>
            <person name="Tangrot J."/>
            <person name="Rosling A."/>
        </authorList>
    </citation>
    <scope>NUCLEOTIDE SEQUENCE</scope>
    <source>
        <strain evidence="2">CL551</strain>
    </source>
</reference>
<dbReference type="Proteomes" id="UP000789342">
    <property type="component" value="Unassembled WGS sequence"/>
</dbReference>
<dbReference type="InterPro" id="IPR021109">
    <property type="entry name" value="Peptidase_aspartic_dom_sf"/>
</dbReference>
<dbReference type="AlphaFoldDB" id="A0A9N9N5H9"/>
<sequence>LMNQINQNIGSNNTGNSNNIGNNNSSGNNNQNERETFVHIPEQDEGGSQNIPVERKKSKRTTTRKRNVDDELPAIASLVTPYSIVSDLQNKPANITFGQLLKEIPTMRQELSKSLTKKRTVRRKSKMNVNIGAFQGSTALYCTATVYGTKIPLIIDSGSSGSVVTMQLLKKLRVTPERSSTIKMINVHGESKRALGEISNFPFNVGGVEVPVDVVVTDANSYQALELLNQLFAYNEWDDSSQLLNSMENDSMSSLNEATIHIEDQLSNSMENQIIPSLDETVIHIEDQLTSSMDSQTTSSKELLIDEDQIEYSSDLLENQLDQTIDEDKEPPECFYNSVENYLSMYFDEIENYEVHDVQLENISTIISGSYNSSLKGEEYSRTNHKGITNEGSIVLSTNPNTFPLRLDQQEENYNDNYQGSYTIGHQIPIYQYFYNELINDKLDEFWIKACLNRIFNTGIQTFEGWIFKGNIYDNEIILL</sequence>
<dbReference type="OrthoDB" id="2442646at2759"/>
<feature type="compositionally biased region" description="Low complexity" evidence="1">
    <location>
        <begin position="1"/>
        <end position="31"/>
    </location>
</feature>
<protein>
    <submittedName>
        <fullName evidence="2">9793_t:CDS:1</fullName>
    </submittedName>
</protein>
<accession>A0A9N9N5H9</accession>